<feature type="transmembrane region" description="Helical" evidence="1">
    <location>
        <begin position="131"/>
        <end position="149"/>
    </location>
</feature>
<feature type="transmembrane region" description="Helical" evidence="1">
    <location>
        <begin position="80"/>
        <end position="98"/>
    </location>
</feature>
<dbReference type="EMBL" id="JAYRBN010000100">
    <property type="protein sequence ID" value="KAL2727487.1"/>
    <property type="molecule type" value="Genomic_DNA"/>
</dbReference>
<feature type="transmembrane region" description="Helical" evidence="1">
    <location>
        <begin position="155"/>
        <end position="177"/>
    </location>
</feature>
<organism evidence="2 3">
    <name type="scientific">Vespula maculifrons</name>
    <name type="common">Eastern yellow jacket</name>
    <name type="synonym">Wasp</name>
    <dbReference type="NCBI Taxonomy" id="7453"/>
    <lineage>
        <taxon>Eukaryota</taxon>
        <taxon>Metazoa</taxon>
        <taxon>Ecdysozoa</taxon>
        <taxon>Arthropoda</taxon>
        <taxon>Hexapoda</taxon>
        <taxon>Insecta</taxon>
        <taxon>Pterygota</taxon>
        <taxon>Neoptera</taxon>
        <taxon>Endopterygota</taxon>
        <taxon>Hymenoptera</taxon>
        <taxon>Apocrita</taxon>
        <taxon>Aculeata</taxon>
        <taxon>Vespoidea</taxon>
        <taxon>Vespidae</taxon>
        <taxon>Vespinae</taxon>
        <taxon>Vespula</taxon>
    </lineage>
</organism>
<feature type="transmembrane region" description="Helical" evidence="1">
    <location>
        <begin position="104"/>
        <end position="124"/>
    </location>
</feature>
<sequence length="196" mass="22516">MFLSLIHSFSKSCISPIITFDIITIVITKSGTIVLYLKGIHNGLYAHAYNCSNIANSINHCIPLQFQRNLKYAEMNKIQYQYLLYNSYLINVLGQWTSWNILELFLIAIVFYYCSAACGLICAVIDSYECIHAGCITLVVPSDMINLLYVQHASALYAVLGFKIRGFTLIIIFVVFWESWTRQQLTDHTDRIREYT</sequence>
<reference evidence="2 3" key="1">
    <citation type="journal article" date="2024" name="Ann. Entomol. Soc. Am.">
        <title>Genomic analyses of the southern and eastern yellowjacket wasps (Hymenoptera: Vespidae) reveal evolutionary signatures of social life.</title>
        <authorList>
            <person name="Catto M.A."/>
            <person name="Caine P.B."/>
            <person name="Orr S.E."/>
            <person name="Hunt B.G."/>
            <person name="Goodisman M.A.D."/>
        </authorList>
    </citation>
    <scope>NUCLEOTIDE SEQUENCE [LARGE SCALE GENOMIC DNA]</scope>
    <source>
        <strain evidence="2">232</strain>
        <tissue evidence="2">Head and thorax</tissue>
    </source>
</reference>
<keyword evidence="1" id="KW-0812">Transmembrane</keyword>
<protein>
    <submittedName>
        <fullName evidence="2">Odorant receptor 49a-like isoform X3</fullName>
    </submittedName>
</protein>
<evidence type="ECO:0000256" key="1">
    <source>
        <dbReference type="SAM" id="Phobius"/>
    </source>
</evidence>
<keyword evidence="3" id="KW-1185">Reference proteome</keyword>
<accession>A0ABD2B455</accession>
<name>A0ABD2B455_VESMC</name>
<dbReference type="AlphaFoldDB" id="A0ABD2B455"/>
<gene>
    <name evidence="2" type="ORF">V1477_016763</name>
</gene>
<keyword evidence="1" id="KW-0472">Membrane</keyword>
<evidence type="ECO:0000313" key="2">
    <source>
        <dbReference type="EMBL" id="KAL2727487.1"/>
    </source>
</evidence>
<proteinExistence type="predicted"/>
<evidence type="ECO:0000313" key="3">
    <source>
        <dbReference type="Proteomes" id="UP001607303"/>
    </source>
</evidence>
<dbReference type="Proteomes" id="UP001607303">
    <property type="component" value="Unassembled WGS sequence"/>
</dbReference>
<comment type="caution">
    <text evidence="2">The sequence shown here is derived from an EMBL/GenBank/DDBJ whole genome shotgun (WGS) entry which is preliminary data.</text>
</comment>
<keyword evidence="1" id="KW-1133">Transmembrane helix</keyword>